<keyword evidence="3" id="KW-0813">Transport</keyword>
<comment type="caution">
    <text evidence="9">The sequence shown here is derived from an EMBL/GenBank/DDBJ whole genome shotgun (WGS) entry which is preliminary data.</text>
</comment>
<keyword evidence="4" id="KW-0309">Germination</keyword>
<evidence type="ECO:0000313" key="9">
    <source>
        <dbReference type="EMBL" id="MFC5531086.1"/>
    </source>
</evidence>
<feature type="transmembrane region" description="Helical" evidence="8">
    <location>
        <begin position="81"/>
        <end position="102"/>
    </location>
</feature>
<feature type="transmembrane region" description="Helical" evidence="8">
    <location>
        <begin position="336"/>
        <end position="357"/>
    </location>
</feature>
<reference evidence="10" key="1">
    <citation type="journal article" date="2019" name="Int. J. Syst. Evol. Microbiol.">
        <title>The Global Catalogue of Microorganisms (GCM) 10K type strain sequencing project: providing services to taxonomists for standard genome sequencing and annotation.</title>
        <authorList>
            <consortium name="The Broad Institute Genomics Platform"/>
            <consortium name="The Broad Institute Genome Sequencing Center for Infectious Disease"/>
            <person name="Wu L."/>
            <person name="Ma J."/>
        </authorList>
    </citation>
    <scope>NUCLEOTIDE SEQUENCE [LARGE SCALE GENOMIC DNA]</scope>
    <source>
        <strain evidence="10">CGMCC 1.18578</strain>
    </source>
</reference>
<keyword evidence="7 8" id="KW-0472">Membrane</keyword>
<feature type="transmembrane region" description="Helical" evidence="8">
    <location>
        <begin position="148"/>
        <end position="172"/>
    </location>
</feature>
<protein>
    <submittedName>
        <fullName evidence="9">Endospore germination permease</fullName>
    </submittedName>
</protein>
<comment type="subcellular location">
    <subcellularLocation>
        <location evidence="1">Membrane</location>
        <topology evidence="1">Multi-pass membrane protein</topology>
    </subcellularLocation>
</comment>
<dbReference type="Pfam" id="PF03845">
    <property type="entry name" value="Spore_permease"/>
    <property type="match status" value="1"/>
</dbReference>
<evidence type="ECO:0000256" key="2">
    <source>
        <dbReference type="ARBA" id="ARBA00007998"/>
    </source>
</evidence>
<comment type="similarity">
    <text evidence="2">Belongs to the amino acid-polyamine-organocation (APC) superfamily. Spore germination protein (SGP) (TC 2.A.3.9) family.</text>
</comment>
<evidence type="ECO:0000256" key="7">
    <source>
        <dbReference type="ARBA" id="ARBA00023136"/>
    </source>
</evidence>
<keyword evidence="5 8" id="KW-0812">Transmembrane</keyword>
<accession>A0ABW0R2Y2</accession>
<feature type="transmembrane region" description="Helical" evidence="8">
    <location>
        <begin position="122"/>
        <end position="141"/>
    </location>
</feature>
<proteinExistence type="inferred from homology"/>
<evidence type="ECO:0000256" key="1">
    <source>
        <dbReference type="ARBA" id="ARBA00004141"/>
    </source>
</evidence>
<feature type="transmembrane region" description="Helical" evidence="8">
    <location>
        <begin position="178"/>
        <end position="196"/>
    </location>
</feature>
<keyword evidence="10" id="KW-1185">Reference proteome</keyword>
<feature type="transmembrane region" description="Helical" evidence="8">
    <location>
        <begin position="307"/>
        <end position="324"/>
    </location>
</feature>
<feature type="transmembrane region" description="Helical" evidence="8">
    <location>
        <begin position="270"/>
        <end position="295"/>
    </location>
</feature>
<feature type="transmembrane region" description="Helical" evidence="8">
    <location>
        <begin position="217"/>
        <end position="238"/>
    </location>
</feature>
<evidence type="ECO:0000256" key="3">
    <source>
        <dbReference type="ARBA" id="ARBA00022448"/>
    </source>
</evidence>
<dbReference type="PANTHER" id="PTHR34975:SF2">
    <property type="entry name" value="SPORE GERMINATION PROTEIN A2"/>
    <property type="match status" value="1"/>
</dbReference>
<feature type="transmembrane region" description="Helical" evidence="8">
    <location>
        <begin position="12"/>
        <end position="33"/>
    </location>
</feature>
<dbReference type="PANTHER" id="PTHR34975">
    <property type="entry name" value="SPORE GERMINATION PROTEIN A2"/>
    <property type="match status" value="1"/>
</dbReference>
<keyword evidence="6 8" id="KW-1133">Transmembrane helix</keyword>
<dbReference type="Proteomes" id="UP001596108">
    <property type="component" value="Unassembled WGS sequence"/>
</dbReference>
<feature type="transmembrane region" description="Helical" evidence="8">
    <location>
        <begin position="39"/>
        <end position="60"/>
    </location>
</feature>
<organism evidence="9 10">
    <name type="scientific">Cohnella yongneupensis</name>
    <dbReference type="NCBI Taxonomy" id="425006"/>
    <lineage>
        <taxon>Bacteria</taxon>
        <taxon>Bacillati</taxon>
        <taxon>Bacillota</taxon>
        <taxon>Bacilli</taxon>
        <taxon>Bacillales</taxon>
        <taxon>Paenibacillaceae</taxon>
        <taxon>Cohnella</taxon>
    </lineage>
</organism>
<name>A0ABW0R2Y2_9BACL</name>
<evidence type="ECO:0000313" key="10">
    <source>
        <dbReference type="Proteomes" id="UP001596108"/>
    </source>
</evidence>
<sequence length="366" mass="40407">MKPQTLTTRQATLWLTLYYTGSAILVAPTTLTAVAKQDAWIAVLLALGVHFVVLLIFGPLGRLSGKASVGEFLAKLLGKPIGKIVLALLLLTGPLPVTVFNIRDLTDFTTNDILNRTPIEAIAFLGLLVVVIGLYLGIQTLGRAADVLFPLVMVLLLIMLVSLLPSITVHHILPVGEYGLKPIVAASILLLGYPYLEPSIPWMISFKMEKPAQFGKVLRNSALISGLFFLLTTTLTIMRAGPELAAQLSYPTYFMAKMINIGDFYQRVEALLSFLFFIVIFFRQSMLIYVSATGLADLFSLKNHRTLLIPLVLIVMPLAFNAWSNPSMLFKLDQTWPYFRMIFGVLLPLAVLIAAIWKQQRTQSAA</sequence>
<evidence type="ECO:0000256" key="8">
    <source>
        <dbReference type="SAM" id="Phobius"/>
    </source>
</evidence>
<evidence type="ECO:0000256" key="6">
    <source>
        <dbReference type="ARBA" id="ARBA00022989"/>
    </source>
</evidence>
<dbReference type="RefSeq" id="WP_378113030.1">
    <property type="nucleotide sequence ID" value="NZ_JBHSNC010000051.1"/>
</dbReference>
<dbReference type="EMBL" id="JBHSNC010000051">
    <property type="protein sequence ID" value="MFC5531086.1"/>
    <property type="molecule type" value="Genomic_DNA"/>
</dbReference>
<dbReference type="InterPro" id="IPR004761">
    <property type="entry name" value="Spore_GerAB"/>
</dbReference>
<gene>
    <name evidence="9" type="ORF">ACFPQ4_16835</name>
</gene>
<dbReference type="NCBIfam" id="TIGR00912">
    <property type="entry name" value="2A0309"/>
    <property type="match status" value="1"/>
</dbReference>
<evidence type="ECO:0000256" key="4">
    <source>
        <dbReference type="ARBA" id="ARBA00022544"/>
    </source>
</evidence>
<evidence type="ECO:0000256" key="5">
    <source>
        <dbReference type="ARBA" id="ARBA00022692"/>
    </source>
</evidence>